<gene>
    <name evidence="1" type="ORF">GCM10008955_01230</name>
</gene>
<evidence type="ECO:0000313" key="1">
    <source>
        <dbReference type="EMBL" id="GGK11752.1"/>
    </source>
</evidence>
<accession>A0ABQ2EHP9</accession>
<reference evidence="2" key="1">
    <citation type="journal article" date="2019" name="Int. J. Syst. Evol. Microbiol.">
        <title>The Global Catalogue of Microorganisms (GCM) 10K type strain sequencing project: providing services to taxonomists for standard genome sequencing and annotation.</title>
        <authorList>
            <consortium name="The Broad Institute Genomics Platform"/>
            <consortium name="The Broad Institute Genome Sequencing Center for Infectious Disease"/>
            <person name="Wu L."/>
            <person name="Ma J."/>
        </authorList>
    </citation>
    <scope>NUCLEOTIDE SEQUENCE [LARGE SCALE GENOMIC DNA]</scope>
    <source>
        <strain evidence="2">JCM 30331</strain>
    </source>
</reference>
<dbReference type="RefSeq" id="WP_189003563.1">
    <property type="nucleotide sequence ID" value="NZ_BMPP01000001.1"/>
</dbReference>
<protein>
    <recommendedName>
        <fullName evidence="3">YcgL domain-containing protein</fullName>
    </recommendedName>
</protein>
<name>A0ABQ2EHP9_9DEIO</name>
<evidence type="ECO:0000313" key="2">
    <source>
        <dbReference type="Proteomes" id="UP000647587"/>
    </source>
</evidence>
<dbReference type="EMBL" id="BMPP01000001">
    <property type="protein sequence ID" value="GGK11752.1"/>
    <property type="molecule type" value="Genomic_DNA"/>
</dbReference>
<keyword evidence="2" id="KW-1185">Reference proteome</keyword>
<comment type="caution">
    <text evidence="1">The sequence shown here is derived from an EMBL/GenBank/DDBJ whole genome shotgun (WGS) entry which is preliminary data.</text>
</comment>
<proteinExistence type="predicted"/>
<evidence type="ECO:0008006" key="3">
    <source>
        <dbReference type="Google" id="ProtNLM"/>
    </source>
</evidence>
<dbReference type="Proteomes" id="UP000647587">
    <property type="component" value="Unassembled WGS sequence"/>
</dbReference>
<organism evidence="1 2">
    <name type="scientific">Deinococcus malanensis</name>
    <dbReference type="NCBI Taxonomy" id="1706855"/>
    <lineage>
        <taxon>Bacteria</taxon>
        <taxon>Thermotogati</taxon>
        <taxon>Deinococcota</taxon>
        <taxon>Deinococci</taxon>
        <taxon>Deinococcales</taxon>
        <taxon>Deinococcaceae</taxon>
        <taxon>Deinococcus</taxon>
    </lineage>
</organism>
<sequence>MDTLTLTGRDGMTVMLFAPVRGPAELRAHAMMTSDPIPEILIFKDETTNRRYGVPPVLRRGLFLLTAPILLPEDIE</sequence>